<dbReference type="OrthoDB" id="20273at2759"/>
<organism evidence="15">
    <name type="scientific">Laccaria bicolor (strain S238N-H82 / ATCC MYA-4686)</name>
    <name type="common">Bicoloured deceiver</name>
    <name type="synonym">Laccaria laccata var. bicolor</name>
    <dbReference type="NCBI Taxonomy" id="486041"/>
    <lineage>
        <taxon>Eukaryota</taxon>
        <taxon>Fungi</taxon>
        <taxon>Dikarya</taxon>
        <taxon>Basidiomycota</taxon>
        <taxon>Agaricomycotina</taxon>
        <taxon>Agaricomycetes</taxon>
        <taxon>Agaricomycetidae</taxon>
        <taxon>Agaricales</taxon>
        <taxon>Agaricineae</taxon>
        <taxon>Hydnangiaceae</taxon>
        <taxon>Laccaria</taxon>
    </lineage>
</organism>
<sequence>MLAFVTVGSTQFDSLIQSVLSDPVLLSLHRRGYTNLILQCGNSQFDLARCIETGNTERVTKNEVDIEYWKFKPSLQEEFEKADLVISHAGSGTILDVLRLGKAVIVVPNPTLLDRHQEELAKALSDQGYLKAATISELPKAIAEIEPSSLQLFPLQDKSRFAKILDDEMGF</sequence>
<dbReference type="GO" id="GO:0005783">
    <property type="term" value="C:endoplasmic reticulum"/>
    <property type="evidence" value="ECO:0007669"/>
    <property type="project" value="UniProtKB-SubCell"/>
</dbReference>
<dbReference type="PANTHER" id="PTHR12867">
    <property type="entry name" value="GLYCOSYL TRANSFERASE-RELATED"/>
    <property type="match status" value="1"/>
</dbReference>
<keyword evidence="7 12" id="KW-0808">Transferase</keyword>
<keyword evidence="15" id="KW-1185">Reference proteome</keyword>
<dbReference type="EC" id="2.4.1.141" evidence="4 12"/>
<dbReference type="KEGG" id="lbc:LACBIDRAFT_247298"/>
<evidence type="ECO:0000256" key="4">
    <source>
        <dbReference type="ARBA" id="ARBA00012614"/>
    </source>
</evidence>
<dbReference type="PANTHER" id="PTHR12867:SF6">
    <property type="entry name" value="N-ACETYLGLUCOSAMINYLDIPHOSPHODOLICHOL N-ACETYLGLUCOSAMINYLTRANSFERASE"/>
    <property type="match status" value="1"/>
</dbReference>
<dbReference type="InterPro" id="IPR007235">
    <property type="entry name" value="Glyco_trans_28_C"/>
</dbReference>
<reference evidence="14 15" key="1">
    <citation type="journal article" date="2008" name="Nature">
        <title>The genome of Laccaria bicolor provides insights into mycorrhizal symbiosis.</title>
        <authorList>
            <person name="Martin F."/>
            <person name="Aerts A."/>
            <person name="Ahren D."/>
            <person name="Brun A."/>
            <person name="Danchin E.G.J."/>
            <person name="Duchaussoy F."/>
            <person name="Gibon J."/>
            <person name="Kohler A."/>
            <person name="Lindquist E."/>
            <person name="Pereda V."/>
            <person name="Salamov A."/>
            <person name="Shapiro H.J."/>
            <person name="Wuyts J."/>
            <person name="Blaudez D."/>
            <person name="Buee M."/>
            <person name="Brokstein P."/>
            <person name="Canbaeck B."/>
            <person name="Cohen D."/>
            <person name="Courty P.E."/>
            <person name="Coutinho P.M."/>
            <person name="Delaruelle C."/>
            <person name="Detter J.C."/>
            <person name="Deveau A."/>
            <person name="DiFazio S."/>
            <person name="Duplessis S."/>
            <person name="Fraissinet-Tachet L."/>
            <person name="Lucic E."/>
            <person name="Frey-Klett P."/>
            <person name="Fourrey C."/>
            <person name="Feussner I."/>
            <person name="Gay G."/>
            <person name="Grimwood J."/>
            <person name="Hoegger P.J."/>
            <person name="Jain P."/>
            <person name="Kilaru S."/>
            <person name="Labbe J."/>
            <person name="Lin Y.C."/>
            <person name="Legue V."/>
            <person name="Le Tacon F."/>
            <person name="Marmeisse R."/>
            <person name="Melayah D."/>
            <person name="Montanini B."/>
            <person name="Muratet M."/>
            <person name="Nehls U."/>
            <person name="Niculita-Hirzel H."/>
            <person name="Oudot-Le Secq M.P."/>
            <person name="Peter M."/>
            <person name="Quesneville H."/>
            <person name="Rajashekar B."/>
            <person name="Reich M."/>
            <person name="Rouhier N."/>
            <person name="Schmutz J."/>
            <person name="Yin T."/>
            <person name="Chalot M."/>
            <person name="Henrissat B."/>
            <person name="Kuees U."/>
            <person name="Lucas S."/>
            <person name="Van de Peer Y."/>
            <person name="Podila G.K."/>
            <person name="Polle A."/>
            <person name="Pukkila P.J."/>
            <person name="Richardson P.M."/>
            <person name="Rouze P."/>
            <person name="Sanders I.R."/>
            <person name="Stajich J.E."/>
            <person name="Tunlid A."/>
            <person name="Tuskan G."/>
            <person name="Grigoriev I.V."/>
        </authorList>
    </citation>
    <scope>NUCLEOTIDE SEQUENCE [LARGE SCALE GENOMIC DNA]</scope>
    <source>
        <strain evidence="15">S238N-H82 / ATCC MYA-4686</strain>
    </source>
</reference>
<feature type="domain" description="Glycosyl transferase family 28 C-terminal" evidence="13">
    <location>
        <begin position="3"/>
        <end position="164"/>
    </location>
</feature>
<dbReference type="STRING" id="486041.B0D3P2"/>
<dbReference type="HOGENOM" id="CLU_085408_2_2_1"/>
<evidence type="ECO:0000256" key="10">
    <source>
        <dbReference type="ARBA" id="ARBA00032061"/>
    </source>
</evidence>
<name>B0D3P2_LACBS</name>
<dbReference type="RefSeq" id="XP_001878261.1">
    <property type="nucleotide sequence ID" value="XM_001878226.1"/>
</dbReference>
<comment type="function">
    <text evidence="9 12">Involved in protein N-glycosylation. Essential for the second step of the dolichol-linked oligosaccharide pathway.</text>
</comment>
<evidence type="ECO:0000256" key="3">
    <source>
        <dbReference type="ARBA" id="ARBA00011198"/>
    </source>
</evidence>
<keyword evidence="6 12" id="KW-0328">Glycosyltransferase</keyword>
<dbReference type="AlphaFoldDB" id="B0D3P2"/>
<dbReference type="FunCoup" id="B0D3P2">
    <property type="interactions" value="107"/>
</dbReference>
<dbReference type="Proteomes" id="UP000001194">
    <property type="component" value="Unassembled WGS sequence"/>
</dbReference>
<evidence type="ECO:0000256" key="8">
    <source>
        <dbReference type="ARBA" id="ARBA00022824"/>
    </source>
</evidence>
<evidence type="ECO:0000256" key="5">
    <source>
        <dbReference type="ARBA" id="ARBA00017468"/>
    </source>
</evidence>
<dbReference type="Pfam" id="PF04101">
    <property type="entry name" value="Glyco_tran_28_C"/>
    <property type="match status" value="1"/>
</dbReference>
<dbReference type="Gene3D" id="3.40.50.2000">
    <property type="entry name" value="Glycogen Phosphorylase B"/>
    <property type="match status" value="1"/>
</dbReference>
<keyword evidence="8 12" id="KW-0256">Endoplasmic reticulum</keyword>
<evidence type="ECO:0000256" key="2">
    <source>
        <dbReference type="ARBA" id="ARBA00006962"/>
    </source>
</evidence>
<dbReference type="InParanoid" id="B0D3P2"/>
<evidence type="ECO:0000259" key="13">
    <source>
        <dbReference type="Pfam" id="PF04101"/>
    </source>
</evidence>
<evidence type="ECO:0000256" key="1">
    <source>
        <dbReference type="ARBA" id="ARBA00004240"/>
    </source>
</evidence>
<comment type="subcellular location">
    <subcellularLocation>
        <location evidence="1 12">Endoplasmic reticulum</location>
    </subcellularLocation>
</comment>
<evidence type="ECO:0000256" key="9">
    <source>
        <dbReference type="ARBA" id="ARBA00024804"/>
    </source>
</evidence>
<evidence type="ECO:0000313" key="14">
    <source>
        <dbReference type="EMBL" id="EDR10960.1"/>
    </source>
</evidence>
<dbReference type="SUPFAM" id="SSF53756">
    <property type="entry name" value="UDP-Glycosyltransferase/glycogen phosphorylase"/>
    <property type="match status" value="1"/>
</dbReference>
<dbReference type="GO" id="GO:0006488">
    <property type="term" value="P:dolichol-linked oligosaccharide biosynthetic process"/>
    <property type="evidence" value="ECO:0007669"/>
    <property type="project" value="InterPro"/>
</dbReference>
<dbReference type="InterPro" id="IPR039042">
    <property type="entry name" value="Alg13-like"/>
</dbReference>
<dbReference type="GeneID" id="6073988"/>
<comment type="subunit">
    <text evidence="3 12">Heterodimer with ALG14 to form a functional enzyme.</text>
</comment>
<evidence type="ECO:0000256" key="11">
    <source>
        <dbReference type="ARBA" id="ARBA00048184"/>
    </source>
</evidence>
<protein>
    <recommendedName>
        <fullName evidence="5 12">UDP-N-acetylglucosamine transferase subunit ALG13</fullName>
        <ecNumber evidence="4 12">2.4.1.141</ecNumber>
    </recommendedName>
    <alternativeName>
        <fullName evidence="10 12">Asparagine-linked glycosylation protein 13</fullName>
    </alternativeName>
</protein>
<evidence type="ECO:0000256" key="12">
    <source>
        <dbReference type="RuleBase" id="RU362128"/>
    </source>
</evidence>
<comment type="catalytic activity">
    <reaction evidence="11">
        <text>an N-acetyl-alpha-D-glucosaminyl-diphospho-di-trans,poly-cis-dolichol + UDP-N-acetyl-alpha-D-glucosamine = an N,N'-diacetylchitobiosyl-diphospho-di-trans,poly-cis-dolichol + UDP + H(+)</text>
        <dbReference type="Rhea" id="RHEA:23380"/>
        <dbReference type="Rhea" id="RHEA-COMP:19507"/>
        <dbReference type="Rhea" id="RHEA-COMP:19510"/>
        <dbReference type="ChEBI" id="CHEBI:15378"/>
        <dbReference type="ChEBI" id="CHEBI:57269"/>
        <dbReference type="ChEBI" id="CHEBI:57705"/>
        <dbReference type="ChEBI" id="CHEBI:58223"/>
        <dbReference type="ChEBI" id="CHEBI:58427"/>
        <dbReference type="EC" id="2.4.1.141"/>
    </reaction>
</comment>
<comment type="similarity">
    <text evidence="2 12">Belongs to the glycosyltransferase 28 family.</text>
</comment>
<accession>B0D3P2</accession>
<dbReference type="GO" id="GO:0004577">
    <property type="term" value="F:N-acetylglucosaminyldiphosphodolichol N-acetylglucosaminyltransferase activity"/>
    <property type="evidence" value="ECO:0007669"/>
    <property type="project" value="UniProtKB-EC"/>
</dbReference>
<evidence type="ECO:0000256" key="7">
    <source>
        <dbReference type="ARBA" id="ARBA00022679"/>
    </source>
</evidence>
<evidence type="ECO:0000313" key="15">
    <source>
        <dbReference type="Proteomes" id="UP000001194"/>
    </source>
</evidence>
<evidence type="ECO:0000256" key="6">
    <source>
        <dbReference type="ARBA" id="ARBA00022676"/>
    </source>
</evidence>
<proteinExistence type="inferred from homology"/>
<gene>
    <name evidence="12" type="primary">ALG13</name>
    <name evidence="14" type="ORF">LACBIDRAFT_247298</name>
</gene>
<dbReference type="EMBL" id="DS547096">
    <property type="protein sequence ID" value="EDR10960.1"/>
    <property type="molecule type" value="Genomic_DNA"/>
</dbReference>